<sequence length="72" mass="8594">MPNDKDLRQSILWEAHASPYVMHPRANKMYRDPVKVENQLLSRLLQHIKISQWKWEQITIDFVRGLPLTPTN</sequence>
<organism evidence="1 2">
    <name type="scientific">Gossypium australe</name>
    <dbReference type="NCBI Taxonomy" id="47621"/>
    <lineage>
        <taxon>Eukaryota</taxon>
        <taxon>Viridiplantae</taxon>
        <taxon>Streptophyta</taxon>
        <taxon>Embryophyta</taxon>
        <taxon>Tracheophyta</taxon>
        <taxon>Spermatophyta</taxon>
        <taxon>Magnoliopsida</taxon>
        <taxon>eudicotyledons</taxon>
        <taxon>Gunneridae</taxon>
        <taxon>Pentapetalae</taxon>
        <taxon>rosids</taxon>
        <taxon>malvids</taxon>
        <taxon>Malvales</taxon>
        <taxon>Malvaceae</taxon>
        <taxon>Malvoideae</taxon>
        <taxon>Gossypium</taxon>
    </lineage>
</organism>
<evidence type="ECO:0000313" key="2">
    <source>
        <dbReference type="Proteomes" id="UP000325315"/>
    </source>
</evidence>
<proteinExistence type="predicted"/>
<dbReference type="EMBL" id="SMMG02000007">
    <property type="protein sequence ID" value="KAA3465856.1"/>
    <property type="molecule type" value="Genomic_DNA"/>
</dbReference>
<reference evidence="2" key="1">
    <citation type="journal article" date="2019" name="Plant Biotechnol. J.">
        <title>Genome sequencing of the Australian wild diploid species Gossypium australe highlights disease resistance and delayed gland morphogenesis.</title>
        <authorList>
            <person name="Cai Y."/>
            <person name="Cai X."/>
            <person name="Wang Q."/>
            <person name="Wang P."/>
            <person name="Zhang Y."/>
            <person name="Cai C."/>
            <person name="Xu Y."/>
            <person name="Wang K."/>
            <person name="Zhou Z."/>
            <person name="Wang C."/>
            <person name="Geng S."/>
            <person name="Li B."/>
            <person name="Dong Q."/>
            <person name="Hou Y."/>
            <person name="Wang H."/>
            <person name="Ai P."/>
            <person name="Liu Z."/>
            <person name="Yi F."/>
            <person name="Sun M."/>
            <person name="An G."/>
            <person name="Cheng J."/>
            <person name="Zhang Y."/>
            <person name="Shi Q."/>
            <person name="Xie Y."/>
            <person name="Shi X."/>
            <person name="Chang Y."/>
            <person name="Huang F."/>
            <person name="Chen Y."/>
            <person name="Hong S."/>
            <person name="Mi L."/>
            <person name="Sun Q."/>
            <person name="Zhang L."/>
            <person name="Zhou B."/>
            <person name="Peng R."/>
            <person name="Zhang X."/>
            <person name="Liu F."/>
        </authorList>
    </citation>
    <scope>NUCLEOTIDE SEQUENCE [LARGE SCALE GENOMIC DNA]</scope>
    <source>
        <strain evidence="2">cv. PA1801</strain>
    </source>
</reference>
<dbReference type="AlphaFoldDB" id="A0A5B6VA61"/>
<accession>A0A5B6VA61</accession>
<gene>
    <name evidence="1" type="ORF">EPI10_000993</name>
</gene>
<protein>
    <submittedName>
        <fullName evidence="1">Integrase</fullName>
    </submittedName>
</protein>
<keyword evidence="2" id="KW-1185">Reference proteome</keyword>
<dbReference type="OrthoDB" id="1938712at2759"/>
<dbReference type="Proteomes" id="UP000325315">
    <property type="component" value="Unassembled WGS sequence"/>
</dbReference>
<comment type="caution">
    <text evidence="1">The sequence shown here is derived from an EMBL/GenBank/DDBJ whole genome shotgun (WGS) entry which is preliminary data.</text>
</comment>
<name>A0A5B6VA61_9ROSI</name>
<evidence type="ECO:0000313" key="1">
    <source>
        <dbReference type="EMBL" id="KAA3465856.1"/>
    </source>
</evidence>